<keyword evidence="3" id="KW-1185">Reference proteome</keyword>
<reference evidence="3" key="1">
    <citation type="journal article" date="2016" name="Nat. Commun.">
        <title>Genome analysis of three Pneumocystis species reveals adaptation mechanisms to life exclusively in mammalian hosts.</title>
        <authorList>
            <person name="Ma L."/>
            <person name="Chen Z."/>
            <person name="Huang D.W."/>
            <person name="Kutty G."/>
            <person name="Ishihara M."/>
            <person name="Wang H."/>
            <person name="Abouelleil A."/>
            <person name="Bishop L."/>
            <person name="Davey E."/>
            <person name="Deng R."/>
            <person name="Deng X."/>
            <person name="Fan L."/>
            <person name="Fantoni G."/>
            <person name="Fitzgerald M."/>
            <person name="Gogineni E."/>
            <person name="Goldberg J.M."/>
            <person name="Handley G."/>
            <person name="Hu X."/>
            <person name="Huber C."/>
            <person name="Jiao X."/>
            <person name="Jones K."/>
            <person name="Levin J.Z."/>
            <person name="Liu Y."/>
            <person name="Macdonald P."/>
            <person name="Melnikov A."/>
            <person name="Raley C."/>
            <person name="Sassi M."/>
            <person name="Sherman B.T."/>
            <person name="Song X."/>
            <person name="Sykes S."/>
            <person name="Tran B."/>
            <person name="Walsh L."/>
            <person name="Xia Y."/>
            <person name="Yang J."/>
            <person name="Young S."/>
            <person name="Zeng Q."/>
            <person name="Zheng X."/>
            <person name="Stephens R."/>
            <person name="Nusbaum C."/>
            <person name="Birren B.W."/>
            <person name="Azadi P."/>
            <person name="Lempicki R.A."/>
            <person name="Cuomo C.A."/>
            <person name="Kovacs J.A."/>
        </authorList>
    </citation>
    <scope>NUCLEOTIDE SEQUENCE [LARGE SCALE GENOMIC DNA]</scope>
    <source>
        <strain evidence="3">RU7</strain>
    </source>
</reference>
<organism evidence="2 3">
    <name type="scientific">Pneumocystis jirovecii (strain RU7)</name>
    <name type="common">Human pneumocystis pneumonia agent</name>
    <dbReference type="NCBI Taxonomy" id="1408657"/>
    <lineage>
        <taxon>Eukaryota</taxon>
        <taxon>Fungi</taxon>
        <taxon>Dikarya</taxon>
        <taxon>Ascomycota</taxon>
        <taxon>Taphrinomycotina</taxon>
        <taxon>Pneumocystomycetes</taxon>
        <taxon>Pneumocystaceae</taxon>
        <taxon>Pneumocystis</taxon>
    </lineage>
</organism>
<evidence type="ECO:0000256" key="1">
    <source>
        <dbReference type="SAM" id="MobiDB-lite"/>
    </source>
</evidence>
<gene>
    <name evidence="2" type="ORF">T551_00637</name>
</gene>
<comment type="caution">
    <text evidence="2">The sequence shown here is derived from an EMBL/GenBank/DDBJ whole genome shotgun (WGS) entry which is preliminary data.</text>
</comment>
<dbReference type="GeneID" id="28939158"/>
<evidence type="ECO:0000313" key="3">
    <source>
        <dbReference type="Proteomes" id="UP000053447"/>
    </source>
</evidence>
<dbReference type="VEuPathDB" id="FungiDB:T551_00637"/>
<proteinExistence type="predicted"/>
<evidence type="ECO:0000313" key="2">
    <source>
        <dbReference type="EMBL" id="KTW31954.1"/>
    </source>
</evidence>
<sequence length="77" mass="8327">MRALTSSRAQDPWKEQERGVSTGRREPGEEEHGCLQVFMGGAGKGRGLRKAFGAFRASEAAERAIKGCIQQSVDTCS</sequence>
<feature type="region of interest" description="Disordered" evidence="1">
    <location>
        <begin position="1"/>
        <end position="32"/>
    </location>
</feature>
<name>A0A0W4ZUA2_PNEJ7</name>
<feature type="compositionally biased region" description="Basic and acidic residues" evidence="1">
    <location>
        <begin position="11"/>
        <end position="32"/>
    </location>
</feature>
<dbReference type="EMBL" id="LFWA01000003">
    <property type="protein sequence ID" value="KTW31954.1"/>
    <property type="molecule type" value="Genomic_DNA"/>
</dbReference>
<dbReference type="AlphaFoldDB" id="A0A0W4ZUA2"/>
<dbReference type="Proteomes" id="UP000053447">
    <property type="component" value="Unassembled WGS sequence"/>
</dbReference>
<protein>
    <submittedName>
        <fullName evidence="2">Uncharacterized protein</fullName>
    </submittedName>
</protein>
<accession>A0A0W4ZUA2</accession>
<dbReference type="RefSeq" id="XP_018230646.1">
    <property type="nucleotide sequence ID" value="XM_018372903.1"/>
</dbReference>